<name>A0ACC3SAZ9_9PEZI</name>
<keyword evidence="2" id="KW-1185">Reference proteome</keyword>
<protein>
    <submittedName>
        <fullName evidence="1">Uncharacterized protein</fullName>
    </submittedName>
</protein>
<dbReference type="Proteomes" id="UP001320706">
    <property type="component" value="Unassembled WGS sequence"/>
</dbReference>
<dbReference type="EMBL" id="JAMKPW020000026">
    <property type="protein sequence ID" value="KAK8204639.1"/>
    <property type="molecule type" value="Genomic_DNA"/>
</dbReference>
<accession>A0ACC3SAZ9</accession>
<comment type="caution">
    <text evidence="1">The sequence shown here is derived from an EMBL/GenBank/DDBJ whole genome shotgun (WGS) entry which is preliminary data.</text>
</comment>
<evidence type="ECO:0000313" key="2">
    <source>
        <dbReference type="Proteomes" id="UP001320706"/>
    </source>
</evidence>
<reference evidence="1" key="1">
    <citation type="submission" date="2024-02" db="EMBL/GenBank/DDBJ databases">
        <title>Metagenome Assembled Genome of Zalaria obscura JY119.</title>
        <authorList>
            <person name="Vighnesh L."/>
            <person name="Jagadeeshwari U."/>
            <person name="Venkata Ramana C."/>
            <person name="Sasikala C."/>
        </authorList>
    </citation>
    <scope>NUCLEOTIDE SEQUENCE</scope>
    <source>
        <strain evidence="1">JY119</strain>
    </source>
</reference>
<evidence type="ECO:0000313" key="1">
    <source>
        <dbReference type="EMBL" id="KAK8204639.1"/>
    </source>
</evidence>
<gene>
    <name evidence="1" type="ORF">M8818_005079</name>
</gene>
<proteinExistence type="predicted"/>
<organism evidence="1 2">
    <name type="scientific">Zalaria obscura</name>
    <dbReference type="NCBI Taxonomy" id="2024903"/>
    <lineage>
        <taxon>Eukaryota</taxon>
        <taxon>Fungi</taxon>
        <taxon>Dikarya</taxon>
        <taxon>Ascomycota</taxon>
        <taxon>Pezizomycotina</taxon>
        <taxon>Dothideomycetes</taxon>
        <taxon>Dothideomycetidae</taxon>
        <taxon>Dothideales</taxon>
        <taxon>Zalariaceae</taxon>
        <taxon>Zalaria</taxon>
    </lineage>
</organism>
<sequence length="218" mass="24964">MDASPSLIAPELDAQDDAQWASDSASDTSVHSFDPSDSARIPPDAATTPPRKIKRRKRYVSTSRKLQDFNDLLAELDRLIKHEYFGKLNSTMELETLDFSKPFEIVKEIAPMWFSLLTTLLQDPHAQGKDYSTESAPESIQKEVYTITSMVCHSRAKVRSEHLCSLMDVYLLGSAPNLPPHGRPISGGTRYSVRHMPWVRMRLYQVTIEYWYEMRIQQ</sequence>